<evidence type="ECO:0000313" key="4">
    <source>
        <dbReference type="EMBL" id="MBJ6361614.1"/>
    </source>
</evidence>
<evidence type="ECO:0000313" key="5">
    <source>
        <dbReference type="Proteomes" id="UP000640274"/>
    </source>
</evidence>
<feature type="compositionally biased region" description="Gly residues" evidence="1">
    <location>
        <begin position="436"/>
        <end position="459"/>
    </location>
</feature>
<feature type="region of interest" description="Disordered" evidence="1">
    <location>
        <begin position="430"/>
        <end position="466"/>
    </location>
</feature>
<sequence length="1207" mass="133429">MKKIKLWSASMVVLWALLVGSMPLHAAGASDIRGHWAEKSLQEWLDKGWLTGYKDGTVKPNKAVTRAELAAMINKAFELKGTSDAKFSDLPPAHWARNAIATAISNGYLKGTGGDKVSPDRPAARQEAAVMLAKLIKDSETEPAELPGFKDREQIASWSASAIAFLNSTNVMKGDTTNLFRPTAPLTRAEAVVAINNALLFHQSSSNVEYTKQGIYGPEKGTQTIAGNAVIKSPTVTLKNVIIRGDLIIAKEVGEGDVTLINVTVLGTTTINGGGPNSIHVQDSKLDLVFVNKQGGKVRLVASGSSIIANLVLQSSSKVENTNETPGSIGKIIIDSVFPSQGELQFQGNFEKIDVLGSGVKLRASKATINHLVVDKNAKDNIFDLDKTSSVKRLDLNAKSSFTGEGKIETAQISKAAESSTFSVKPLALLKDNQSGGNGGGGFPGGGGGGGTPGGGPNPGNGTSSSLLSELIVEGSTLLQLDEEDETVVGKGFKSTSYQYEALVPVNGPQQSQSIHWTPASGTAKVHVRIAHSDGTKKELTLDPKSIYSLDIPLKLKQDTYVYLNIETDSSQSFYYVYMKNSMILQDGIKVETNHYYTSDGQLVFNPSSLISKRFNTGDIVTVSHNAQTIATCKVVYLGFLNCPLLLQQEQGEIDLDVAVVKYSGEKLQFTYNYNAQPLKKLSQDSDLGITLLKTAELELLDQELTESGIQHVSGISFKWDTGTKNFIPEGTKYYSINVEDTKGKNPKPYIPTVDESKVLPNQIYLLNSADLEHNPELNGQWAERNGMPAPILVYDKYAYVFFYDQDRKPLGYVVQLIQLDQNHVGEGTKAMRNTQDEYDEDLDVSLGELVLEGFPLSNSDGEPLEFDPDMTFYYVPVTDSRALKSISVRVSKSPKATVSYKVYYRDAESESEMKRATGNAFQIELDAPEISHIQFKVETKFVERNYRVEFMHEYDFQKTSHIGITYADHPVTGEFGPIYFFTSGFFQNGEFFNFYKNENDQVELYRCDPWRCYLPKELLNPTGPGTFYVSIERNGEKGRKLEYSYDLTPLQRFQSDQVSMKRLTKTELQQRDLPDNFAWPKITWYGWQVNWDRGKERNSLLRKAEYYSLTRQAFNGVPTNPYPLVKQQATSPRKLQDGKLQDEVISSSLQSNASNQYIYVILYDAQKNPIGYIVQGQNFDPDYSYVQERSDIGTGPDLPNGPSPVV</sequence>
<feature type="region of interest" description="Disordered" evidence="1">
    <location>
        <begin position="1188"/>
        <end position="1207"/>
    </location>
</feature>
<evidence type="ECO:0000256" key="1">
    <source>
        <dbReference type="SAM" id="MobiDB-lite"/>
    </source>
</evidence>
<feature type="signal peptide" evidence="2">
    <location>
        <begin position="1"/>
        <end position="26"/>
    </location>
</feature>
<feature type="chain" id="PRO_5038822126" evidence="2">
    <location>
        <begin position="27"/>
        <end position="1207"/>
    </location>
</feature>
<accession>A0A934MQS0</accession>
<dbReference type="InterPro" id="IPR001119">
    <property type="entry name" value="SLH_dom"/>
</dbReference>
<dbReference type="Proteomes" id="UP000640274">
    <property type="component" value="Unassembled WGS sequence"/>
</dbReference>
<dbReference type="RefSeq" id="WP_199019170.1">
    <property type="nucleotide sequence ID" value="NZ_JAELUP010000035.1"/>
</dbReference>
<dbReference type="PROSITE" id="PS51272">
    <property type="entry name" value="SLH"/>
    <property type="match status" value="3"/>
</dbReference>
<organism evidence="4 5">
    <name type="scientific">Paenibacillus roseus</name>
    <dbReference type="NCBI Taxonomy" id="2798579"/>
    <lineage>
        <taxon>Bacteria</taxon>
        <taxon>Bacillati</taxon>
        <taxon>Bacillota</taxon>
        <taxon>Bacilli</taxon>
        <taxon>Bacillales</taxon>
        <taxon>Paenibacillaceae</taxon>
        <taxon>Paenibacillus</taxon>
    </lineage>
</organism>
<feature type="domain" description="SLH" evidence="3">
    <location>
        <begin position="146"/>
        <end position="209"/>
    </location>
</feature>
<dbReference type="PANTHER" id="PTHR43308">
    <property type="entry name" value="OUTER MEMBRANE PROTEIN ALPHA-RELATED"/>
    <property type="match status" value="1"/>
</dbReference>
<dbReference type="Pfam" id="PF00395">
    <property type="entry name" value="SLH"/>
    <property type="match status" value="3"/>
</dbReference>
<dbReference type="AlphaFoldDB" id="A0A934MQS0"/>
<feature type="domain" description="SLH" evidence="3">
    <location>
        <begin position="88"/>
        <end position="145"/>
    </location>
</feature>
<name>A0A934MQS0_9BACL</name>
<keyword evidence="2" id="KW-0732">Signal</keyword>
<evidence type="ECO:0000259" key="3">
    <source>
        <dbReference type="PROSITE" id="PS51272"/>
    </source>
</evidence>
<feature type="domain" description="SLH" evidence="3">
    <location>
        <begin position="24"/>
        <end position="87"/>
    </location>
</feature>
<gene>
    <name evidence="4" type="ORF">JFN88_09940</name>
</gene>
<reference evidence="4" key="1">
    <citation type="submission" date="2020-12" db="EMBL/GenBank/DDBJ databases">
        <authorList>
            <person name="Huq M.A."/>
        </authorList>
    </citation>
    <scope>NUCLEOTIDE SEQUENCE</scope>
    <source>
        <strain evidence="4">MAHUQ-46</strain>
    </source>
</reference>
<dbReference type="InterPro" id="IPR051465">
    <property type="entry name" value="Cell_Envelope_Struct_Comp"/>
</dbReference>
<comment type="caution">
    <text evidence="4">The sequence shown here is derived from an EMBL/GenBank/DDBJ whole genome shotgun (WGS) entry which is preliminary data.</text>
</comment>
<dbReference type="EMBL" id="JAELUP010000035">
    <property type="protein sequence ID" value="MBJ6361614.1"/>
    <property type="molecule type" value="Genomic_DNA"/>
</dbReference>
<proteinExistence type="predicted"/>
<keyword evidence="5" id="KW-1185">Reference proteome</keyword>
<evidence type="ECO:0000256" key="2">
    <source>
        <dbReference type="SAM" id="SignalP"/>
    </source>
</evidence>
<dbReference type="PANTHER" id="PTHR43308:SF5">
    <property type="entry name" value="S-LAYER PROTEIN _ PEPTIDOGLYCAN ENDO-BETA-N-ACETYLGLUCOSAMINIDASE"/>
    <property type="match status" value="1"/>
</dbReference>
<protein>
    <submittedName>
        <fullName evidence="4">S-layer homology domain-containing protein</fullName>
    </submittedName>
</protein>